<keyword evidence="2" id="KW-1185">Reference proteome</keyword>
<dbReference type="EMBL" id="AP014521">
    <property type="protein sequence ID" value="BAP58762.1"/>
    <property type="molecule type" value="Genomic_DNA"/>
</dbReference>
<sequence>MSIARLIEKRKKYTINTLKIRCIKKRIFKDVISVKKKMLLI</sequence>
<dbReference type="HOGENOM" id="CLU_3277681_0_0_6"/>
<accession>A0A090AQY4</accession>
<dbReference type="KEGG" id="sbw:TGUWTKB_5360"/>
<gene>
    <name evidence="1" type="ORF">TGUWTKB_5360</name>
</gene>
<organism evidence="1 2">
    <name type="scientific">Candidatus Tachikawaea gelatinosa</name>
    <dbReference type="NCBI Taxonomy" id="1410383"/>
    <lineage>
        <taxon>Bacteria</taxon>
        <taxon>Pseudomonadati</taxon>
        <taxon>Pseudomonadota</taxon>
        <taxon>Gammaproteobacteria</taxon>
        <taxon>Enterobacterales</taxon>
        <taxon>Enterobacteriaceae</taxon>
        <taxon>Candidatus Tachikawaea</taxon>
    </lineage>
</organism>
<name>A0A090AQY4_9ENTR</name>
<reference evidence="2" key="1">
    <citation type="submission" date="2013-11" db="EMBL/GenBank/DDBJ databases">
        <title>Symbiont-containing voluminous jelly as an extraordinary maternal gift for overwintering insect nymphs.</title>
        <authorList>
            <person name="Kaiwa N."/>
            <person name="Hosokawa T."/>
            <person name="Nikoh N."/>
            <person name="Meng X.Y."/>
            <person name="Tanahashi M."/>
            <person name="Moriyama M."/>
            <person name="Maeda T."/>
            <person name="Yamaguchi K."/>
            <person name="Shigenobu S."/>
            <person name="Ito M."/>
            <person name="Fukatsu T."/>
        </authorList>
    </citation>
    <scope>NUCLEOTIDE SEQUENCE [LARGE SCALE GENOMIC DNA]</scope>
    <source>
        <strain evidence="2">UwTKB</strain>
    </source>
</reference>
<dbReference type="Proteomes" id="UP000031627">
    <property type="component" value="Chromosome"/>
</dbReference>
<proteinExistence type="predicted"/>
<evidence type="ECO:0000313" key="2">
    <source>
        <dbReference type="Proteomes" id="UP000031627"/>
    </source>
</evidence>
<protein>
    <submittedName>
        <fullName evidence="1">Uncharacterized protein</fullName>
    </submittedName>
</protein>
<reference evidence="1 2" key="2">
    <citation type="journal article" date="2014" name="Curr. Biol.">
        <title>Symbiont-Supplemented Maternal Investment Underpinning Host's Ecological Adaptation.</title>
        <authorList>
            <person name="Kaiwa N."/>
            <person name="Hosokawa T."/>
            <person name="Nikoh N."/>
            <person name="Tanahashi M."/>
            <person name="Moriyama M."/>
            <person name="Meng X.Y."/>
            <person name="Maeda T."/>
            <person name="Yamaguchi K."/>
            <person name="Shigenobu S."/>
            <person name="Ito M."/>
            <person name="Fukatsu T."/>
        </authorList>
    </citation>
    <scope>NUCLEOTIDE SEQUENCE [LARGE SCALE GENOMIC DNA]</scope>
    <source>
        <strain evidence="1 2">UwTKB</strain>
    </source>
</reference>
<evidence type="ECO:0000313" key="1">
    <source>
        <dbReference type="EMBL" id="BAP58762.1"/>
    </source>
</evidence>
<dbReference type="AlphaFoldDB" id="A0A090AQY4"/>